<evidence type="ECO:0000256" key="9">
    <source>
        <dbReference type="RuleBase" id="RU363058"/>
    </source>
</evidence>
<dbReference type="PANTHER" id="PTHR11101:SF80">
    <property type="entry name" value="PHOSPHATE TRANSPORTER"/>
    <property type="match status" value="1"/>
</dbReference>
<evidence type="ECO:0000256" key="8">
    <source>
        <dbReference type="ARBA" id="ARBA00023136"/>
    </source>
</evidence>
<sequence>MVEALLVVGGLVAVFVGYNIGGSSTGVAFGPAVGSRITGKTLAAVLFTAFALLGGWTVGQNVITTMGSEIVAEEFTLAASVVLLFFTGISLLISNLFGVPASTSMTAVGAIAGLGVANGTLNEDVMFGIVSAWIVAPLVAFWIGVLLGRYIYPHLDARVSFGRIEDGLFDIDRSGTLPRPRLREGATARDIVGAAIVLVVACYNAFSAGASNTANAVAPLVGSGAVGVEAGTLLAVGAMGIGAFTIARRTLDTVGDGITDLPILAAILVSLIGASIITVLSNLGIPASLAVSMTSCIIGLGWGRASRTVTLVDAAGTAIEGEGRPDVSVGALVPARVSEARAEPGAIDATKGPAQGPTIGEVADAQTPPDARQSGTPVDDAPAEPVPKIGEEDPEALAAGDLFDRAATGRIVSMWLLTPTISAIGSYLVFAFVL</sequence>
<name>M0MGX6_9EURY</name>
<evidence type="ECO:0000256" key="10">
    <source>
        <dbReference type="SAM" id="MobiDB-lite"/>
    </source>
</evidence>
<evidence type="ECO:0000256" key="5">
    <source>
        <dbReference type="ARBA" id="ARBA00022592"/>
    </source>
</evidence>
<accession>M0MGX6</accession>
<feature type="transmembrane region" description="Helical" evidence="9">
    <location>
        <begin position="44"/>
        <end position="63"/>
    </location>
</feature>
<keyword evidence="8 9" id="KW-0472">Membrane</keyword>
<dbReference type="EMBL" id="AOMD01000021">
    <property type="protein sequence ID" value="EMA44966.1"/>
    <property type="molecule type" value="Genomic_DNA"/>
</dbReference>
<feature type="transmembrane region" description="Helical" evidence="9">
    <location>
        <begin position="75"/>
        <end position="97"/>
    </location>
</feature>
<evidence type="ECO:0000256" key="2">
    <source>
        <dbReference type="ARBA" id="ARBA00004141"/>
    </source>
</evidence>
<dbReference type="Pfam" id="PF01384">
    <property type="entry name" value="PHO4"/>
    <property type="match status" value="2"/>
</dbReference>
<dbReference type="Proteomes" id="UP000011669">
    <property type="component" value="Unassembled WGS sequence"/>
</dbReference>
<feature type="transmembrane region" description="Helical" evidence="9">
    <location>
        <begin position="187"/>
        <end position="206"/>
    </location>
</feature>
<organism evidence="11 12">
    <name type="scientific">Halococcus saccharolyticus DSM 5350</name>
    <dbReference type="NCBI Taxonomy" id="1227455"/>
    <lineage>
        <taxon>Archaea</taxon>
        <taxon>Methanobacteriati</taxon>
        <taxon>Methanobacteriota</taxon>
        <taxon>Stenosarchaea group</taxon>
        <taxon>Halobacteria</taxon>
        <taxon>Halobacteriales</taxon>
        <taxon>Halococcaceae</taxon>
        <taxon>Halococcus</taxon>
    </lineage>
</organism>
<comment type="caution">
    <text evidence="11">The sequence shown here is derived from an EMBL/GenBank/DDBJ whole genome shotgun (WGS) entry which is preliminary data.</text>
</comment>
<dbReference type="AlphaFoldDB" id="M0MGX6"/>
<dbReference type="GO" id="GO:0005315">
    <property type="term" value="F:phosphate transmembrane transporter activity"/>
    <property type="evidence" value="ECO:0007669"/>
    <property type="project" value="InterPro"/>
</dbReference>
<evidence type="ECO:0000313" key="11">
    <source>
        <dbReference type="EMBL" id="EMA44966.1"/>
    </source>
</evidence>
<feature type="region of interest" description="Disordered" evidence="10">
    <location>
        <begin position="342"/>
        <end position="389"/>
    </location>
</feature>
<dbReference type="InParanoid" id="M0MGX6"/>
<feature type="transmembrane region" description="Helical" evidence="9">
    <location>
        <begin position="125"/>
        <end position="148"/>
    </location>
</feature>
<dbReference type="InterPro" id="IPR001204">
    <property type="entry name" value="Phos_transporter"/>
</dbReference>
<evidence type="ECO:0000256" key="7">
    <source>
        <dbReference type="ARBA" id="ARBA00022989"/>
    </source>
</evidence>
<dbReference type="STRING" id="1227455.C449_09924"/>
<feature type="transmembrane region" description="Helical" evidence="9">
    <location>
        <begin position="412"/>
        <end position="433"/>
    </location>
</feature>
<feature type="transmembrane region" description="Helical" evidence="9">
    <location>
        <begin position="258"/>
        <end position="277"/>
    </location>
</feature>
<comment type="subcellular location">
    <subcellularLocation>
        <location evidence="2 9">Membrane</location>
        <topology evidence="2 9">Multi-pass membrane protein</topology>
    </subcellularLocation>
</comment>
<comment type="similarity">
    <text evidence="3 9">Belongs to the inorganic phosphate transporter (PiT) (TC 2.A.20) family.</text>
</comment>
<gene>
    <name evidence="11" type="ORF">C449_09924</name>
</gene>
<keyword evidence="5 9" id="KW-0592">Phosphate transport</keyword>
<evidence type="ECO:0000256" key="6">
    <source>
        <dbReference type="ARBA" id="ARBA00022692"/>
    </source>
</evidence>
<evidence type="ECO:0000256" key="4">
    <source>
        <dbReference type="ARBA" id="ARBA00022448"/>
    </source>
</evidence>
<keyword evidence="12" id="KW-1185">Reference proteome</keyword>
<protein>
    <recommendedName>
        <fullName evidence="9">Phosphate transporter</fullName>
    </recommendedName>
</protein>
<feature type="transmembrane region" description="Helical" evidence="9">
    <location>
        <begin position="226"/>
        <end position="246"/>
    </location>
</feature>
<evidence type="ECO:0000256" key="1">
    <source>
        <dbReference type="ARBA" id="ARBA00001981"/>
    </source>
</evidence>
<reference evidence="11 12" key="1">
    <citation type="journal article" date="2014" name="PLoS Genet.">
        <title>Phylogenetically driven sequencing of extremely halophilic archaea reveals strategies for static and dynamic osmo-response.</title>
        <authorList>
            <person name="Becker E.A."/>
            <person name="Seitzer P.M."/>
            <person name="Tritt A."/>
            <person name="Larsen D."/>
            <person name="Krusor M."/>
            <person name="Yao A.I."/>
            <person name="Wu D."/>
            <person name="Madern D."/>
            <person name="Eisen J.A."/>
            <person name="Darling A.E."/>
            <person name="Facciotti M.T."/>
        </authorList>
    </citation>
    <scope>NUCLEOTIDE SEQUENCE [LARGE SCALE GENOMIC DNA]</scope>
    <source>
        <strain evidence="11 12">DSM 5350</strain>
    </source>
</reference>
<evidence type="ECO:0000313" key="12">
    <source>
        <dbReference type="Proteomes" id="UP000011669"/>
    </source>
</evidence>
<feature type="transmembrane region" description="Helical" evidence="9">
    <location>
        <begin position="283"/>
        <end position="302"/>
    </location>
</feature>
<keyword evidence="6 9" id="KW-0812">Transmembrane</keyword>
<dbReference type="GO" id="GO:0035435">
    <property type="term" value="P:phosphate ion transmembrane transport"/>
    <property type="evidence" value="ECO:0007669"/>
    <property type="project" value="TreeGrafter"/>
</dbReference>
<keyword evidence="4 9" id="KW-0813">Transport</keyword>
<dbReference type="PANTHER" id="PTHR11101">
    <property type="entry name" value="PHOSPHATE TRANSPORTER"/>
    <property type="match status" value="1"/>
</dbReference>
<dbReference type="RefSeq" id="WP_006077836.1">
    <property type="nucleotide sequence ID" value="NZ_AOMD01000021.1"/>
</dbReference>
<proteinExistence type="inferred from homology"/>
<dbReference type="OrthoDB" id="101311at2157"/>
<dbReference type="PATRIC" id="fig|1227455.4.peg.2032"/>
<evidence type="ECO:0000256" key="3">
    <source>
        <dbReference type="ARBA" id="ARBA00009916"/>
    </source>
</evidence>
<comment type="function">
    <text evidence="1">Potential transporter for phosphate.</text>
</comment>
<dbReference type="GO" id="GO:0016020">
    <property type="term" value="C:membrane"/>
    <property type="evidence" value="ECO:0007669"/>
    <property type="project" value="UniProtKB-SubCell"/>
</dbReference>
<keyword evidence="7 9" id="KW-1133">Transmembrane helix</keyword>